<dbReference type="Proteomes" id="UP000269708">
    <property type="component" value="Unassembled WGS sequence"/>
</dbReference>
<gene>
    <name evidence="2" type="ORF">EDC50_1043</name>
</gene>
<dbReference type="EMBL" id="RKQN01000001">
    <property type="protein sequence ID" value="RPE81841.1"/>
    <property type="molecule type" value="Genomic_DNA"/>
</dbReference>
<name>A0A3N4VRK0_9GAMM</name>
<reference evidence="2 3" key="1">
    <citation type="submission" date="2018-11" db="EMBL/GenBank/DDBJ databases">
        <title>Genomic Encyclopedia of Type Strains, Phase IV (KMG-IV): sequencing the most valuable type-strain genomes for metagenomic binning, comparative biology and taxonomic classification.</title>
        <authorList>
            <person name="Goeker M."/>
        </authorList>
    </citation>
    <scope>NUCLEOTIDE SEQUENCE [LARGE SCALE GENOMIC DNA]</scope>
    <source>
        <strain evidence="2 3">DSM 25623</strain>
    </source>
</reference>
<accession>A0A3N4VRK0</accession>
<organism evidence="2 3">
    <name type="scientific">Vulcaniibacterium tengchongense</name>
    <dbReference type="NCBI Taxonomy" id="1273429"/>
    <lineage>
        <taxon>Bacteria</taxon>
        <taxon>Pseudomonadati</taxon>
        <taxon>Pseudomonadota</taxon>
        <taxon>Gammaproteobacteria</taxon>
        <taxon>Lysobacterales</taxon>
        <taxon>Lysobacteraceae</taxon>
        <taxon>Vulcaniibacterium</taxon>
    </lineage>
</organism>
<feature type="domain" description="Bacteriophage Mu GpT" evidence="1">
    <location>
        <begin position="9"/>
        <end position="302"/>
    </location>
</feature>
<dbReference type="OrthoDB" id="9804833at2"/>
<dbReference type="InterPro" id="IPR018774">
    <property type="entry name" value="Phage_Mu_GpT"/>
</dbReference>
<keyword evidence="3" id="KW-1185">Reference proteome</keyword>
<comment type="caution">
    <text evidence="2">The sequence shown here is derived from an EMBL/GenBank/DDBJ whole genome shotgun (WGS) entry which is preliminary data.</text>
</comment>
<proteinExistence type="predicted"/>
<evidence type="ECO:0000313" key="3">
    <source>
        <dbReference type="Proteomes" id="UP000269708"/>
    </source>
</evidence>
<evidence type="ECO:0000259" key="1">
    <source>
        <dbReference type="Pfam" id="PF10124"/>
    </source>
</evidence>
<protein>
    <submittedName>
        <fullName evidence="2">Phage major head subunit gpT-like protein</fullName>
    </submittedName>
</protein>
<dbReference type="Pfam" id="PF10124">
    <property type="entry name" value="Mu-like_gpT"/>
    <property type="match status" value="1"/>
</dbReference>
<evidence type="ECO:0000313" key="2">
    <source>
        <dbReference type="EMBL" id="RPE81841.1"/>
    </source>
</evidence>
<sequence length="303" mass="33712">MALVTSALVQALFVGFRRDFQTAFDQTPTDWQKIATEIPSTTKSNTYGWLGQFPQFREWIGPRVLKDMAAHGYSIVNKDWESSVSVKRTDIEDDNVGIYSPLFAEMGRAAKSQPDELVFPLLKAGFSTLCYDGQPFFDDEHPVYANADGTGAVTLVKNHDVDLAARPTNPIWYLLDTSRAVKPIIFQNRKSPVLTSMTRLDDEAVFMNNEFRFGVDARNNVGFGFWQLAYASNQPLTAEHYADARAAMQSSKADGGRPLNIRPNLLLVPPALEAAGRKLLVKDENGGNEWANSAELVTSNWLV</sequence>
<dbReference type="RefSeq" id="WP_123769360.1">
    <property type="nucleotide sequence ID" value="NZ_RKQN01000001.1"/>
</dbReference>
<dbReference type="AlphaFoldDB" id="A0A3N4VRK0"/>